<keyword evidence="1" id="KW-0472">Membrane</keyword>
<proteinExistence type="predicted"/>
<gene>
    <name evidence="2" type="ORF">METZ01_LOCUS394606</name>
</gene>
<feature type="transmembrane region" description="Helical" evidence="1">
    <location>
        <begin position="97"/>
        <end position="122"/>
    </location>
</feature>
<evidence type="ECO:0000256" key="1">
    <source>
        <dbReference type="SAM" id="Phobius"/>
    </source>
</evidence>
<sequence length="288" mass="32767">IAVQTGLASWPSKSHAGTESYLSGLPSMIKTKIKEFLNPEKHALLLCYLWILTSLILFTLFRIEHSRYMLPVSPAIAMILAHFFARLEKSENGFDGGIFKVPFLLTIILYLALAAAFAWILVLVSPSLPVPLRVVAFPVFLTIGTVLLILFYLHRRGTRAIIFLSLFHVIVMSSFSGDILPFFNQYPMKAFAREILHHGNGNEPIAVYRLGNNRARLGVMTGQPVYLLSAPSEIAHFAESHKKYYLVMREADWKEEFKDLPLEFLKSDRMWKREKMKKGRLQSVLLGL</sequence>
<dbReference type="EMBL" id="UINC01149340">
    <property type="protein sequence ID" value="SVD41752.1"/>
    <property type="molecule type" value="Genomic_DNA"/>
</dbReference>
<feature type="transmembrane region" description="Helical" evidence="1">
    <location>
        <begin position="160"/>
        <end position="183"/>
    </location>
</feature>
<evidence type="ECO:0008006" key="3">
    <source>
        <dbReference type="Google" id="ProtNLM"/>
    </source>
</evidence>
<dbReference type="AlphaFoldDB" id="A0A382V5I2"/>
<keyword evidence="1" id="KW-0812">Transmembrane</keyword>
<feature type="transmembrane region" description="Helical" evidence="1">
    <location>
        <begin position="68"/>
        <end position="85"/>
    </location>
</feature>
<reference evidence="2" key="1">
    <citation type="submission" date="2018-05" db="EMBL/GenBank/DDBJ databases">
        <authorList>
            <person name="Lanie J.A."/>
            <person name="Ng W.-L."/>
            <person name="Kazmierczak K.M."/>
            <person name="Andrzejewski T.M."/>
            <person name="Davidsen T.M."/>
            <person name="Wayne K.J."/>
            <person name="Tettelin H."/>
            <person name="Glass J.I."/>
            <person name="Rusch D."/>
            <person name="Podicherti R."/>
            <person name="Tsui H.-C.T."/>
            <person name="Winkler M.E."/>
        </authorList>
    </citation>
    <scope>NUCLEOTIDE SEQUENCE</scope>
</reference>
<feature type="transmembrane region" description="Helical" evidence="1">
    <location>
        <begin position="134"/>
        <end position="153"/>
    </location>
</feature>
<keyword evidence="1" id="KW-1133">Transmembrane helix</keyword>
<name>A0A382V5I2_9ZZZZ</name>
<feature type="non-terminal residue" evidence="2">
    <location>
        <position position="1"/>
    </location>
</feature>
<accession>A0A382V5I2</accession>
<evidence type="ECO:0000313" key="2">
    <source>
        <dbReference type="EMBL" id="SVD41752.1"/>
    </source>
</evidence>
<protein>
    <recommendedName>
        <fullName evidence="3">Glycosyltransferase RgtA/B/C/D-like domain-containing protein</fullName>
    </recommendedName>
</protein>
<feature type="transmembrane region" description="Helical" evidence="1">
    <location>
        <begin position="43"/>
        <end position="62"/>
    </location>
</feature>
<feature type="non-terminal residue" evidence="2">
    <location>
        <position position="288"/>
    </location>
</feature>
<organism evidence="2">
    <name type="scientific">marine metagenome</name>
    <dbReference type="NCBI Taxonomy" id="408172"/>
    <lineage>
        <taxon>unclassified sequences</taxon>
        <taxon>metagenomes</taxon>
        <taxon>ecological metagenomes</taxon>
    </lineage>
</organism>